<dbReference type="Proteomes" id="UP000267250">
    <property type="component" value="Chromosome"/>
</dbReference>
<organism evidence="1 2">
    <name type="scientific">Anoxybacter fermentans</name>
    <dbReference type="NCBI Taxonomy" id="1323375"/>
    <lineage>
        <taxon>Bacteria</taxon>
        <taxon>Bacillati</taxon>
        <taxon>Bacillota</taxon>
        <taxon>Clostridia</taxon>
        <taxon>Halanaerobiales</taxon>
        <taxon>Anoxybacter</taxon>
    </lineage>
</organism>
<dbReference type="Pfam" id="PF13416">
    <property type="entry name" value="SBP_bac_8"/>
    <property type="match status" value="1"/>
</dbReference>
<reference evidence="1 2" key="1">
    <citation type="submission" date="2016-07" db="EMBL/GenBank/DDBJ databases">
        <title>Genome and transcriptome analysis of iron-reducing fermentative bacteria Anoxybacter fermentans.</title>
        <authorList>
            <person name="Zeng X."/>
            <person name="Shao Z."/>
        </authorList>
    </citation>
    <scope>NUCLEOTIDE SEQUENCE [LARGE SCALE GENOMIC DNA]</scope>
    <source>
        <strain evidence="1 2">DY22613</strain>
    </source>
</reference>
<sequence length="412" mass="47160">MQMKKVVKWFCLVVLIVGLLVGCSQKKEEAVDLKNADWTEIEELARGTEVNIYMWGGSTAINKWMDTYVSETMKERYNLKVNRVPMNASEFINKLLTEKEAGKEKGSIDVIWINGENFRTARQADLLWGPFTHQIPNFRKYVDQNDPGIKYDFGYPVEGYEAPWGRAQMVLIYNSEKVPNPPRNFDELKEWVKANPGRFTYPALPDFTGSAFVRMALYHTTGGYEQYLSGFDQKLLDEKIGLLWDYLNEIEPYLWRQGKTYPQDLAQLDNLYAQGEVWMTMDYNPAKAANMIAQGVFPESSRSLVFDTGTIANTHFLAIPFNAPNKAGAMVLINFLESPEAQISKFKPENWGDMIALDVTKLPEKYQKQIESIRQSEATLSLKTLKEHSVPEIPSAYIPVIEEGWEANVLKK</sequence>
<proteinExistence type="predicted"/>
<dbReference type="Gene3D" id="3.40.190.10">
    <property type="entry name" value="Periplasmic binding protein-like II"/>
    <property type="match status" value="2"/>
</dbReference>
<dbReference type="PANTHER" id="PTHR42779:SF1">
    <property type="entry name" value="PROTEIN YNJB"/>
    <property type="match status" value="1"/>
</dbReference>
<dbReference type="NCBIfam" id="NF008633">
    <property type="entry name" value="PRK11622.1"/>
    <property type="match status" value="1"/>
</dbReference>
<protein>
    <submittedName>
        <fullName evidence="1">ABC transporter substrate-binding protein</fullName>
    </submittedName>
</protein>
<dbReference type="AlphaFoldDB" id="A0A3Q9HNL5"/>
<evidence type="ECO:0000313" key="2">
    <source>
        <dbReference type="Proteomes" id="UP000267250"/>
    </source>
</evidence>
<dbReference type="EMBL" id="CP016379">
    <property type="protein sequence ID" value="AZR72143.1"/>
    <property type="molecule type" value="Genomic_DNA"/>
</dbReference>
<dbReference type="OrthoDB" id="3239593at2"/>
<dbReference type="PROSITE" id="PS51257">
    <property type="entry name" value="PROKAR_LIPOPROTEIN"/>
    <property type="match status" value="1"/>
</dbReference>
<evidence type="ECO:0000313" key="1">
    <source>
        <dbReference type="EMBL" id="AZR72143.1"/>
    </source>
</evidence>
<dbReference type="KEGG" id="aft:BBF96_01270"/>
<accession>A0A3Q9HNL5</accession>
<gene>
    <name evidence="1" type="ORF">BBF96_01270</name>
</gene>
<name>A0A3Q9HNL5_9FIRM</name>
<keyword evidence="2" id="KW-1185">Reference proteome</keyword>
<dbReference type="PIRSF" id="PIRSF029172">
    <property type="entry name" value="UCP029172_ABC_sbc_YnjB"/>
    <property type="match status" value="1"/>
</dbReference>
<dbReference type="InterPro" id="IPR027020">
    <property type="entry name" value="YnjB"/>
</dbReference>
<dbReference type="InterPro" id="IPR006059">
    <property type="entry name" value="SBP"/>
</dbReference>
<dbReference type="SUPFAM" id="SSF53850">
    <property type="entry name" value="Periplasmic binding protein-like II"/>
    <property type="match status" value="1"/>
</dbReference>
<dbReference type="PANTHER" id="PTHR42779">
    <property type="entry name" value="PROTEIN YNJB"/>
    <property type="match status" value="1"/>
</dbReference>